<keyword evidence="9 12" id="KW-0573">Peptidoglycan synthesis</keyword>
<organism evidence="17 18">
    <name type="scientific">Shouchella xiaoxiensis</name>
    <dbReference type="NCBI Taxonomy" id="766895"/>
    <lineage>
        <taxon>Bacteria</taxon>
        <taxon>Bacillati</taxon>
        <taxon>Bacillota</taxon>
        <taxon>Bacilli</taxon>
        <taxon>Bacillales</taxon>
        <taxon>Bacillaceae</taxon>
        <taxon>Shouchella</taxon>
    </lineage>
</organism>
<evidence type="ECO:0000256" key="4">
    <source>
        <dbReference type="ARBA" id="ARBA00022598"/>
    </source>
</evidence>
<keyword evidence="4 12" id="KW-0436">Ligase</keyword>
<dbReference type="Gene3D" id="3.90.190.20">
    <property type="entry name" value="Mur ligase, C-terminal domain"/>
    <property type="match status" value="1"/>
</dbReference>
<evidence type="ECO:0000256" key="2">
    <source>
        <dbReference type="ARBA" id="ARBA00005898"/>
    </source>
</evidence>
<dbReference type="GO" id="GO:0008765">
    <property type="term" value="F:UDP-N-acetylmuramoylalanyl-D-glutamate-2,6-diaminopimelate ligase activity"/>
    <property type="evidence" value="ECO:0007669"/>
    <property type="project" value="UniProtKB-EC"/>
</dbReference>
<evidence type="ECO:0000256" key="10">
    <source>
        <dbReference type="ARBA" id="ARBA00023306"/>
    </source>
</evidence>
<evidence type="ECO:0000256" key="5">
    <source>
        <dbReference type="ARBA" id="ARBA00022618"/>
    </source>
</evidence>
<comment type="cofactor">
    <cofactor evidence="12">
        <name>Mg(2+)</name>
        <dbReference type="ChEBI" id="CHEBI:18420"/>
    </cofactor>
</comment>
<keyword evidence="6 12" id="KW-0547">Nucleotide-binding</keyword>
<keyword evidence="7 12" id="KW-0067">ATP-binding</keyword>
<comment type="subcellular location">
    <subcellularLocation>
        <location evidence="12 13">Cytoplasm</location>
    </subcellularLocation>
</comment>
<dbReference type="HAMAP" id="MF_00208">
    <property type="entry name" value="MurE"/>
    <property type="match status" value="1"/>
</dbReference>
<keyword evidence="18" id="KW-1185">Reference proteome</keyword>
<dbReference type="PANTHER" id="PTHR23135">
    <property type="entry name" value="MUR LIGASE FAMILY MEMBER"/>
    <property type="match status" value="1"/>
</dbReference>
<comment type="caution">
    <text evidence="12">Lacks conserved residue(s) required for the propagation of feature annotation.</text>
</comment>
<reference evidence="17" key="1">
    <citation type="submission" date="2021-01" db="EMBL/GenBank/DDBJ databases">
        <title>Genomic Encyclopedia of Type Strains, Phase IV (KMG-IV): sequencing the most valuable type-strain genomes for metagenomic binning, comparative biology and taxonomic classification.</title>
        <authorList>
            <person name="Goeker M."/>
        </authorList>
    </citation>
    <scope>NUCLEOTIDE SEQUENCE</scope>
    <source>
        <strain evidence="17">DSM 21943</strain>
    </source>
</reference>
<dbReference type="Gene3D" id="3.40.1390.10">
    <property type="entry name" value="MurE/MurF, N-terminal domain"/>
    <property type="match status" value="1"/>
</dbReference>
<gene>
    <name evidence="12" type="primary">murE</name>
    <name evidence="17" type="ORF">JOC54_000534</name>
</gene>
<evidence type="ECO:0000256" key="6">
    <source>
        <dbReference type="ARBA" id="ARBA00022741"/>
    </source>
</evidence>
<keyword evidence="5 12" id="KW-0132">Cell division</keyword>
<evidence type="ECO:0000259" key="15">
    <source>
        <dbReference type="Pfam" id="PF02875"/>
    </source>
</evidence>
<dbReference type="NCBIfam" id="TIGR01085">
    <property type="entry name" value="murE"/>
    <property type="match status" value="1"/>
</dbReference>
<dbReference type="InterPro" id="IPR005761">
    <property type="entry name" value="UDP-N-AcMur-Glu-dNH2Pim_ligase"/>
</dbReference>
<dbReference type="InterPro" id="IPR036615">
    <property type="entry name" value="Mur_ligase_C_dom_sf"/>
</dbReference>
<dbReference type="InterPro" id="IPR035911">
    <property type="entry name" value="MurE/MurF_N"/>
</dbReference>
<dbReference type="SUPFAM" id="SSF53244">
    <property type="entry name" value="MurD-like peptide ligases, peptide-binding domain"/>
    <property type="match status" value="1"/>
</dbReference>
<accession>A0ABS2SP55</accession>
<feature type="binding site" evidence="12">
    <location>
        <position position="181"/>
    </location>
    <ligand>
        <name>UDP-N-acetyl-alpha-D-muramoyl-L-alanyl-D-glutamate</name>
        <dbReference type="ChEBI" id="CHEBI:83900"/>
    </ligand>
</feature>
<evidence type="ECO:0000256" key="9">
    <source>
        <dbReference type="ARBA" id="ARBA00022984"/>
    </source>
</evidence>
<evidence type="ECO:0000256" key="12">
    <source>
        <dbReference type="HAMAP-Rule" id="MF_00208"/>
    </source>
</evidence>
<dbReference type="SUPFAM" id="SSF53623">
    <property type="entry name" value="MurD-like peptide ligases, catalytic domain"/>
    <property type="match status" value="1"/>
</dbReference>
<evidence type="ECO:0000256" key="1">
    <source>
        <dbReference type="ARBA" id="ARBA00004752"/>
    </source>
</evidence>
<dbReference type="EC" id="6.3.2.-" evidence="12"/>
<dbReference type="Gene3D" id="3.40.1190.10">
    <property type="entry name" value="Mur-like, catalytic domain"/>
    <property type="match status" value="1"/>
</dbReference>
<dbReference type="Pfam" id="PF01225">
    <property type="entry name" value="Mur_ligase"/>
    <property type="match status" value="1"/>
</dbReference>
<evidence type="ECO:0000256" key="11">
    <source>
        <dbReference type="ARBA" id="ARBA00023316"/>
    </source>
</evidence>
<feature type="domain" description="Mur ligase C-terminal" evidence="15">
    <location>
        <begin position="325"/>
        <end position="450"/>
    </location>
</feature>
<keyword evidence="8 12" id="KW-0133">Cell shape</keyword>
<sequence>MDLQTLLKSITDENVSGHVQVTGISNHSSTVQKGDLFVAISGFAVDGHEYVDEAIAAGAVAVVGERDLPSLKVPYIKVESTRLTLPLLAKQFYFPVQGMKTFIGITGTNGKTTTSFMLKHLLEKAGHDTALFGTIHTYINKTIYPTKNTTVDSLQLYKYLAESEDKYVIMEVTSHALLQHRVDGIQFDLCLFTNLSRDHLDYHNDMDSYFEAKKRLFEMMSPTGLAIINYDNQWGETLYKQLQQEGKRVEAVGAEAPDFSINSIEYGEEMRVEFGVKQSSYRLEVPLLGEHNVTNALMAFQAARTVGMPPPKIIDTFKSFTGVPGRFERFQLPSGGYAIIDYAHTEDALYHCFKTAEQMGAERIVHVLGFRGGRDKGKQQAMIEQTLAYSDVIFLTLDDLNGELKEEMILSLERFDLKRRGKVIADRVKAIQTALAEIKDGDWLFITGKGRERYKESSYKAIHSDYEAVQDWLNHTAGMNVFKLPST</sequence>
<dbReference type="EMBL" id="JAFBCV010000001">
    <property type="protein sequence ID" value="MBM7837303.1"/>
    <property type="molecule type" value="Genomic_DNA"/>
</dbReference>
<feature type="domain" description="Mur ligase central" evidence="16">
    <location>
        <begin position="105"/>
        <end position="302"/>
    </location>
</feature>
<comment type="caution">
    <text evidence="17">The sequence shown here is derived from an EMBL/GenBank/DDBJ whole genome shotgun (WGS) entry which is preliminary data.</text>
</comment>
<feature type="binding site" evidence="12">
    <location>
        <position position="28"/>
    </location>
    <ligand>
        <name>UDP-N-acetyl-alpha-D-muramoyl-L-alanyl-D-glutamate</name>
        <dbReference type="ChEBI" id="CHEBI:83900"/>
    </ligand>
</feature>
<dbReference type="PANTHER" id="PTHR23135:SF4">
    <property type="entry name" value="UDP-N-ACETYLMURAMOYL-L-ALANYL-D-GLUTAMATE--2,6-DIAMINOPIMELATE LIGASE MURE HOMOLOG, CHLOROPLASTIC"/>
    <property type="match status" value="1"/>
</dbReference>
<evidence type="ECO:0000256" key="3">
    <source>
        <dbReference type="ARBA" id="ARBA00022490"/>
    </source>
</evidence>
<dbReference type="PROSITE" id="PS01011">
    <property type="entry name" value="FOLYLPOLYGLU_SYNT_1"/>
    <property type="match status" value="1"/>
</dbReference>
<dbReference type="NCBIfam" id="NF001126">
    <property type="entry name" value="PRK00139.1-4"/>
    <property type="match status" value="1"/>
</dbReference>
<evidence type="ECO:0000256" key="8">
    <source>
        <dbReference type="ARBA" id="ARBA00022960"/>
    </source>
</evidence>
<proteinExistence type="inferred from homology"/>
<feature type="binding site" evidence="12">
    <location>
        <position position="179"/>
    </location>
    <ligand>
        <name>UDP-N-acetyl-alpha-D-muramoyl-L-alanyl-D-glutamate</name>
        <dbReference type="ChEBI" id="CHEBI:83900"/>
    </ligand>
</feature>
<protein>
    <recommendedName>
        <fullName evidence="12">UDP-N-acetylmuramyl-tripeptide synthetase</fullName>
        <ecNumber evidence="12">6.3.2.-</ecNumber>
    </recommendedName>
    <alternativeName>
        <fullName evidence="12">UDP-MurNAc-tripeptide synthetase</fullName>
    </alternativeName>
</protein>
<comment type="similarity">
    <text evidence="2 12">Belongs to the MurCDEF family. MurE subfamily.</text>
</comment>
<feature type="binding site" evidence="12">
    <location>
        <begin position="149"/>
        <end position="150"/>
    </location>
    <ligand>
        <name>UDP-N-acetyl-alpha-D-muramoyl-L-alanyl-D-glutamate</name>
        <dbReference type="ChEBI" id="CHEBI:83900"/>
    </ligand>
</feature>
<evidence type="ECO:0000259" key="14">
    <source>
        <dbReference type="Pfam" id="PF01225"/>
    </source>
</evidence>
<feature type="binding site" evidence="12">
    <location>
        <position position="173"/>
    </location>
    <ligand>
        <name>UDP-N-acetyl-alpha-D-muramoyl-L-alanyl-D-glutamate</name>
        <dbReference type="ChEBI" id="CHEBI:83900"/>
    </ligand>
</feature>
<feature type="binding site" evidence="12">
    <location>
        <begin position="107"/>
        <end position="113"/>
    </location>
    <ligand>
        <name>ATP</name>
        <dbReference type="ChEBI" id="CHEBI:30616"/>
    </ligand>
</feature>
<evidence type="ECO:0000313" key="17">
    <source>
        <dbReference type="EMBL" id="MBM7837303.1"/>
    </source>
</evidence>
<feature type="domain" description="Mur ligase N-terminal catalytic" evidence="14">
    <location>
        <begin position="21"/>
        <end position="93"/>
    </location>
</feature>
<dbReference type="InterPro" id="IPR036565">
    <property type="entry name" value="Mur-like_cat_sf"/>
</dbReference>
<dbReference type="Proteomes" id="UP001179280">
    <property type="component" value="Unassembled WGS sequence"/>
</dbReference>
<dbReference type="Pfam" id="PF02875">
    <property type="entry name" value="Mur_ligase_C"/>
    <property type="match status" value="1"/>
</dbReference>
<feature type="binding site" evidence="12">
    <location>
        <position position="148"/>
    </location>
    <ligand>
        <name>UDP-N-acetyl-alpha-D-muramoyl-L-alanyl-D-glutamate</name>
        <dbReference type="ChEBI" id="CHEBI:83900"/>
    </ligand>
</feature>
<comment type="PTM">
    <text evidence="12">Carboxylation is probably crucial for Mg(2+) binding and, consequently, for the gamma-phosphate positioning of ATP.</text>
</comment>
<dbReference type="InterPro" id="IPR000713">
    <property type="entry name" value="Mur_ligase_N"/>
</dbReference>
<dbReference type="InterPro" id="IPR018109">
    <property type="entry name" value="Folylpolyglutamate_synth_CS"/>
</dbReference>
<dbReference type="InterPro" id="IPR013221">
    <property type="entry name" value="Mur_ligase_cen"/>
</dbReference>
<evidence type="ECO:0000259" key="16">
    <source>
        <dbReference type="Pfam" id="PF08245"/>
    </source>
</evidence>
<keyword evidence="3 12" id="KW-0963">Cytoplasm</keyword>
<dbReference type="Pfam" id="PF08245">
    <property type="entry name" value="Mur_ligase_M"/>
    <property type="match status" value="1"/>
</dbReference>
<keyword evidence="10 12" id="KW-0131">Cell cycle</keyword>
<evidence type="ECO:0000256" key="13">
    <source>
        <dbReference type="RuleBase" id="RU004135"/>
    </source>
</evidence>
<name>A0ABS2SP55_9BACI</name>
<keyword evidence="11 12" id="KW-0961">Cell wall biogenesis/degradation</keyword>
<keyword evidence="12" id="KW-0460">Magnesium</keyword>
<feature type="modified residue" description="N6-carboxylysine" evidence="12">
    <location>
        <position position="213"/>
    </location>
</feature>
<comment type="pathway">
    <text evidence="1 12 13">Cell wall biogenesis; peptidoglycan biosynthesis.</text>
</comment>
<dbReference type="InterPro" id="IPR004101">
    <property type="entry name" value="Mur_ligase_C"/>
</dbReference>
<dbReference type="SUPFAM" id="SSF63418">
    <property type="entry name" value="MurE/MurF N-terminal domain"/>
    <property type="match status" value="1"/>
</dbReference>
<comment type="function">
    <text evidence="12">Catalyzes the addition of an amino acid to the nucleotide precursor UDP-N-acetylmuramoyl-L-alanyl-D-glutamate (UMAG) in the biosynthesis of bacterial cell-wall peptidoglycan.</text>
</comment>
<evidence type="ECO:0000256" key="7">
    <source>
        <dbReference type="ARBA" id="ARBA00022840"/>
    </source>
</evidence>
<evidence type="ECO:0000313" key="18">
    <source>
        <dbReference type="Proteomes" id="UP001179280"/>
    </source>
</evidence>
<dbReference type="RefSeq" id="WP_204464217.1">
    <property type="nucleotide sequence ID" value="NZ_JAFBCV010000001.1"/>
</dbReference>